<keyword evidence="14" id="KW-1133">Transmembrane helix</keyword>
<dbReference type="GO" id="GO:0008270">
    <property type="term" value="F:zinc ion binding"/>
    <property type="evidence" value="ECO:0007669"/>
    <property type="project" value="UniProtKB-KW"/>
</dbReference>
<evidence type="ECO:0000256" key="14">
    <source>
        <dbReference type="SAM" id="Phobius"/>
    </source>
</evidence>
<evidence type="ECO:0000256" key="11">
    <source>
        <dbReference type="ARBA" id="ARBA00022786"/>
    </source>
</evidence>
<comment type="function">
    <text evidence="3">Might act as an E3 ubiquitin-protein ligase, or as part of E3 complex, which accepts ubiquitin from specific E2 ubiquitin-conjugating enzymes and then transfers it to substrates.</text>
</comment>
<gene>
    <name evidence="17" type="ORF">MERR_LOCUS19343</name>
</gene>
<name>A0A6D2IXY0_9BRAS</name>
<comment type="similarity">
    <text evidence="5">Belongs to the RBR family. Ariadne subfamily.</text>
</comment>
<dbReference type="AlphaFoldDB" id="A0A6D2IXY0"/>
<keyword evidence="14" id="KW-0472">Membrane</keyword>
<dbReference type="EC" id="2.3.2.31" evidence="6"/>
<keyword evidence="9" id="KW-0677">Repeat</keyword>
<feature type="domain" description="RING-type" evidence="15">
    <location>
        <begin position="13"/>
        <end position="61"/>
    </location>
</feature>
<accession>A0A6D2IXY0</accession>
<evidence type="ECO:0000259" key="16">
    <source>
        <dbReference type="PROSITE" id="PS51873"/>
    </source>
</evidence>
<keyword evidence="8" id="KW-0479">Metal-binding</keyword>
<dbReference type="PROSITE" id="PS50089">
    <property type="entry name" value="ZF_RING_2"/>
    <property type="match status" value="1"/>
</dbReference>
<dbReference type="Proteomes" id="UP000467841">
    <property type="component" value="Unassembled WGS sequence"/>
</dbReference>
<dbReference type="OrthoDB" id="1024489at2759"/>
<keyword evidence="11" id="KW-0833">Ubl conjugation pathway</keyword>
<feature type="transmembrane region" description="Helical" evidence="14">
    <location>
        <begin position="231"/>
        <end position="249"/>
    </location>
</feature>
<comment type="cofactor">
    <cofactor evidence="2">
        <name>Zn(2+)</name>
        <dbReference type="ChEBI" id="CHEBI:29105"/>
    </cofactor>
</comment>
<dbReference type="Gene3D" id="3.30.40.10">
    <property type="entry name" value="Zinc/RING finger domain, C3HC4 (zinc finger)"/>
    <property type="match status" value="1"/>
</dbReference>
<dbReference type="PANTHER" id="PTHR11685">
    <property type="entry name" value="RBR FAMILY RING FINGER AND IBR DOMAIN-CONTAINING"/>
    <property type="match status" value="1"/>
</dbReference>
<sequence length="250" mass="29024">MDAEAKDSKKESCVICTEDNIDSELMFSVDKCGHRFCLNCVERNIAVNLLDGTIPNCLEHRCKSQLSIDRCGMLLTRKLSLMWRQRIKENSTPLDERIYCPDQSCSYLMSKKELGSSVDDESGLRRCFKCFRSFCLRCKVPWHSSLSCKAYKKLHPNPQDDDDEDDAKLRSLAKRKGWRQCGKCHYMVERIEGCFFMRCRCGNTFCYMCGEGSVQHNPRCRTQDPHWIARWLFRGSFVIGVVLSLLRLIL</sequence>
<dbReference type="InterPro" id="IPR001841">
    <property type="entry name" value="Znf_RING"/>
</dbReference>
<evidence type="ECO:0000256" key="1">
    <source>
        <dbReference type="ARBA" id="ARBA00001798"/>
    </source>
</evidence>
<dbReference type="PROSITE" id="PS00518">
    <property type="entry name" value="ZF_RING_1"/>
    <property type="match status" value="1"/>
</dbReference>
<keyword evidence="10 13" id="KW-0863">Zinc-finger</keyword>
<dbReference type="PROSITE" id="PS51873">
    <property type="entry name" value="TRIAD"/>
    <property type="match status" value="1"/>
</dbReference>
<evidence type="ECO:0000256" key="8">
    <source>
        <dbReference type="ARBA" id="ARBA00022723"/>
    </source>
</evidence>
<evidence type="ECO:0000259" key="15">
    <source>
        <dbReference type="PROSITE" id="PS50089"/>
    </source>
</evidence>
<keyword evidence="12" id="KW-0862">Zinc</keyword>
<evidence type="ECO:0000313" key="18">
    <source>
        <dbReference type="Proteomes" id="UP000467841"/>
    </source>
</evidence>
<reference evidence="17" key="1">
    <citation type="submission" date="2020-01" db="EMBL/GenBank/DDBJ databases">
        <authorList>
            <person name="Mishra B."/>
        </authorList>
    </citation>
    <scope>NUCLEOTIDE SEQUENCE [LARGE SCALE GENOMIC DNA]</scope>
</reference>
<dbReference type="InterPro" id="IPR017907">
    <property type="entry name" value="Znf_RING_CS"/>
</dbReference>
<keyword evidence="14" id="KW-0812">Transmembrane</keyword>
<dbReference type="EMBL" id="CACVBM020001118">
    <property type="protein sequence ID" value="CAA7032108.1"/>
    <property type="molecule type" value="Genomic_DNA"/>
</dbReference>
<dbReference type="GO" id="GO:0061630">
    <property type="term" value="F:ubiquitin protein ligase activity"/>
    <property type="evidence" value="ECO:0007669"/>
    <property type="project" value="UniProtKB-EC"/>
</dbReference>
<feature type="domain" description="RING-type" evidence="16">
    <location>
        <begin position="9"/>
        <end position="232"/>
    </location>
</feature>
<dbReference type="SUPFAM" id="SSF57850">
    <property type="entry name" value="RING/U-box"/>
    <property type="match status" value="3"/>
</dbReference>
<evidence type="ECO:0000256" key="4">
    <source>
        <dbReference type="ARBA" id="ARBA00004906"/>
    </source>
</evidence>
<evidence type="ECO:0000256" key="10">
    <source>
        <dbReference type="ARBA" id="ARBA00022771"/>
    </source>
</evidence>
<keyword evidence="7" id="KW-0808">Transferase</keyword>
<dbReference type="InterPro" id="IPR031127">
    <property type="entry name" value="E3_UB_ligase_RBR"/>
</dbReference>
<evidence type="ECO:0000256" key="3">
    <source>
        <dbReference type="ARBA" id="ARBA00003976"/>
    </source>
</evidence>
<dbReference type="SMART" id="SM00647">
    <property type="entry name" value="IBR"/>
    <property type="match status" value="2"/>
</dbReference>
<evidence type="ECO:0000256" key="5">
    <source>
        <dbReference type="ARBA" id="ARBA00005884"/>
    </source>
</evidence>
<dbReference type="InterPro" id="IPR044066">
    <property type="entry name" value="TRIAD_supradom"/>
</dbReference>
<evidence type="ECO:0000256" key="13">
    <source>
        <dbReference type="PROSITE-ProRule" id="PRU00175"/>
    </source>
</evidence>
<dbReference type="GO" id="GO:0016567">
    <property type="term" value="P:protein ubiquitination"/>
    <property type="evidence" value="ECO:0007669"/>
    <property type="project" value="UniProtKB-UniPathway"/>
</dbReference>
<keyword evidence="18" id="KW-1185">Reference proteome</keyword>
<dbReference type="CDD" id="cd22584">
    <property type="entry name" value="Rcat_RBR_unk"/>
    <property type="match status" value="1"/>
</dbReference>
<comment type="catalytic activity">
    <reaction evidence="1">
        <text>[E2 ubiquitin-conjugating enzyme]-S-ubiquitinyl-L-cysteine + [acceptor protein]-L-lysine = [E2 ubiquitin-conjugating enzyme]-L-cysteine + [acceptor protein]-N(6)-ubiquitinyl-L-lysine.</text>
        <dbReference type="EC" id="2.3.2.31"/>
    </reaction>
</comment>
<evidence type="ECO:0000256" key="9">
    <source>
        <dbReference type="ARBA" id="ARBA00022737"/>
    </source>
</evidence>
<dbReference type="InterPro" id="IPR013083">
    <property type="entry name" value="Znf_RING/FYVE/PHD"/>
</dbReference>
<evidence type="ECO:0000256" key="2">
    <source>
        <dbReference type="ARBA" id="ARBA00001947"/>
    </source>
</evidence>
<dbReference type="Pfam" id="PF01485">
    <property type="entry name" value="IBR"/>
    <property type="match status" value="1"/>
</dbReference>
<dbReference type="Gene3D" id="1.20.120.1750">
    <property type="match status" value="1"/>
</dbReference>
<dbReference type="FunFam" id="3.30.40.10:FF:000230">
    <property type="entry name" value="RBR-type E3 ubiquitin transferase"/>
    <property type="match status" value="1"/>
</dbReference>
<proteinExistence type="inferred from homology"/>
<evidence type="ECO:0000313" key="17">
    <source>
        <dbReference type="EMBL" id="CAA7032108.1"/>
    </source>
</evidence>
<protein>
    <recommendedName>
        <fullName evidence="6">RBR-type E3 ubiquitin transferase</fullName>
        <ecNumber evidence="6">2.3.2.31</ecNumber>
    </recommendedName>
</protein>
<evidence type="ECO:0000256" key="12">
    <source>
        <dbReference type="ARBA" id="ARBA00022833"/>
    </source>
</evidence>
<comment type="pathway">
    <text evidence="4">Protein modification; protein ubiquitination.</text>
</comment>
<dbReference type="InterPro" id="IPR002867">
    <property type="entry name" value="IBR_dom"/>
</dbReference>
<evidence type="ECO:0000256" key="7">
    <source>
        <dbReference type="ARBA" id="ARBA00022679"/>
    </source>
</evidence>
<comment type="caution">
    <text evidence="17">The sequence shown here is derived from an EMBL/GenBank/DDBJ whole genome shotgun (WGS) entry which is preliminary data.</text>
</comment>
<organism evidence="17 18">
    <name type="scientific">Microthlaspi erraticum</name>
    <dbReference type="NCBI Taxonomy" id="1685480"/>
    <lineage>
        <taxon>Eukaryota</taxon>
        <taxon>Viridiplantae</taxon>
        <taxon>Streptophyta</taxon>
        <taxon>Embryophyta</taxon>
        <taxon>Tracheophyta</taxon>
        <taxon>Spermatophyta</taxon>
        <taxon>Magnoliopsida</taxon>
        <taxon>eudicotyledons</taxon>
        <taxon>Gunneridae</taxon>
        <taxon>Pentapetalae</taxon>
        <taxon>rosids</taxon>
        <taxon>malvids</taxon>
        <taxon>Brassicales</taxon>
        <taxon>Brassicaceae</taxon>
        <taxon>Coluteocarpeae</taxon>
        <taxon>Microthlaspi</taxon>
    </lineage>
</organism>
<dbReference type="UniPathway" id="UPA00143"/>
<evidence type="ECO:0000256" key="6">
    <source>
        <dbReference type="ARBA" id="ARBA00012251"/>
    </source>
</evidence>